<feature type="domain" description="TetR transcriptional regulator Rv1219c-like C-terminal" evidence="1">
    <location>
        <begin position="51"/>
        <end position="85"/>
    </location>
</feature>
<name>A0ABS4ULW0_9ACTN</name>
<evidence type="ECO:0000313" key="2">
    <source>
        <dbReference type="EMBL" id="MBP2352628.1"/>
    </source>
</evidence>
<organism evidence="2 3">
    <name type="scientific">Kribbella aluminosa</name>
    <dbReference type="NCBI Taxonomy" id="416017"/>
    <lineage>
        <taxon>Bacteria</taxon>
        <taxon>Bacillati</taxon>
        <taxon>Actinomycetota</taxon>
        <taxon>Actinomycetes</taxon>
        <taxon>Propionibacteriales</taxon>
        <taxon>Kribbellaceae</taxon>
        <taxon>Kribbella</taxon>
    </lineage>
</organism>
<dbReference type="EMBL" id="JAGINT010000001">
    <property type="protein sequence ID" value="MBP2352628.1"/>
    <property type="molecule type" value="Genomic_DNA"/>
</dbReference>
<evidence type="ECO:0000259" key="1">
    <source>
        <dbReference type="Pfam" id="PF17933"/>
    </source>
</evidence>
<evidence type="ECO:0000313" key="3">
    <source>
        <dbReference type="Proteomes" id="UP000755585"/>
    </source>
</evidence>
<keyword evidence="3" id="KW-1185">Reference proteome</keyword>
<accession>A0ABS4ULW0</accession>
<protein>
    <recommendedName>
        <fullName evidence="1">TetR transcriptional regulator Rv1219c-like C-terminal domain-containing protein</fullName>
    </recommendedName>
</protein>
<proteinExistence type="predicted"/>
<reference evidence="2 3" key="1">
    <citation type="submission" date="2021-03" db="EMBL/GenBank/DDBJ databases">
        <title>Sequencing the genomes of 1000 actinobacteria strains.</title>
        <authorList>
            <person name="Klenk H.-P."/>
        </authorList>
    </citation>
    <scope>NUCLEOTIDE SEQUENCE [LARGE SCALE GENOMIC DNA]</scope>
    <source>
        <strain evidence="2 3">DSM 18824</strain>
    </source>
</reference>
<dbReference type="Gene3D" id="1.10.357.10">
    <property type="entry name" value="Tetracycline Repressor, domain 2"/>
    <property type="match status" value="1"/>
</dbReference>
<dbReference type="InterPro" id="IPR041484">
    <property type="entry name" value="TetR_C_25"/>
</dbReference>
<gene>
    <name evidence="2" type="ORF">JOF29_003711</name>
</gene>
<dbReference type="Proteomes" id="UP000755585">
    <property type="component" value="Unassembled WGS sequence"/>
</dbReference>
<dbReference type="Pfam" id="PF17933">
    <property type="entry name" value="TetR_C_25"/>
    <property type="match status" value="1"/>
</dbReference>
<sequence>MTAGLVLHYFGSKDGLRKACDAYVLSVIRSERLKAATSGPAAAIAQLAEIEEYAPMALYSLRSLQAGGELAAEFMEQMAGTRGSTSRQGSRAA</sequence>
<comment type="caution">
    <text evidence="2">The sequence shown here is derived from an EMBL/GenBank/DDBJ whole genome shotgun (WGS) entry which is preliminary data.</text>
</comment>